<sequence length="671" mass="76047">MLMAGERYERIDLLYPGNMSEVWLARDMRTHQEVALKILKPVIEDDQLNHKAQERFQREIKIARSLKHQHILPLLDSGWTHYNQRKVPFLISPYMPERSLASMAKKQAPWQYWTLAQTGDAIMQAAQSLWYLHTRQPAIIHGDVKPGNFLVRVVRDARPTQRCVELFLFDFGIAHLKDVSVEYIEVSDVIGTYQYMAPEQVNQRAYCASDQYSLAIMACWMLTGRFPINVGANPLAHVVDPPLAPSQLNAERIFSSAIDAVILRALAKDPEQRFSTVLAFAQSLQQAIEQQASEETTARTISVDLALDVLPEERSRVPEATMHPRYTLPPEQMQFSLDPIDIREGLVLDEPIAPAPVKAATTSGRREISGRLYTPLALQTLAHFDLPARLRMLSWQPQGEILACALYGEPPCILSRNGPLEHLPRVSQVEDTHELCWSPDGRILALSKGGEVRFWDRVEQRLLPLVMRFQARSIVAFSWSSTWNMALWVGERVVLYALPLHQLHIPQPPLPVTLSREEMSGSGVLCWSPDGKRLVAGTRSGRLMCWRIGQRIEFLYDHEDGEIVRGISWAPDSSFYAVAFRDNRVEGWERSGQQRIFQWSNLPSLPRMVSIAPDGRVAVVLNSQRTLFGFPGELAPLYTLPVSFQATWSPTRIELAALDEGNDTRLTIWGG</sequence>
<proteinExistence type="predicted"/>
<dbReference type="Gene3D" id="1.10.510.10">
    <property type="entry name" value="Transferase(Phosphotransferase) domain 1"/>
    <property type="match status" value="1"/>
</dbReference>
<keyword evidence="8" id="KW-1185">Reference proteome</keyword>
<dbReference type="Proteomes" id="UP000654345">
    <property type="component" value="Unassembled WGS sequence"/>
</dbReference>
<evidence type="ECO:0000256" key="4">
    <source>
        <dbReference type="ARBA" id="ARBA00022777"/>
    </source>
</evidence>
<dbReference type="SUPFAM" id="SSF117289">
    <property type="entry name" value="Nucleoporin domain"/>
    <property type="match status" value="1"/>
</dbReference>
<dbReference type="PANTHER" id="PTHR43289">
    <property type="entry name" value="MITOGEN-ACTIVATED PROTEIN KINASE KINASE KINASE 20-RELATED"/>
    <property type="match status" value="1"/>
</dbReference>
<keyword evidence="2" id="KW-0808">Transferase</keyword>
<keyword evidence="3" id="KW-0547">Nucleotide-binding</keyword>
<evidence type="ECO:0000256" key="5">
    <source>
        <dbReference type="ARBA" id="ARBA00022840"/>
    </source>
</evidence>
<dbReference type="PANTHER" id="PTHR43289:SF6">
    <property type="entry name" value="SERINE_THREONINE-PROTEIN KINASE NEKL-3"/>
    <property type="match status" value="1"/>
</dbReference>
<accession>A0ABQ3URA5</accession>
<dbReference type="InterPro" id="IPR001680">
    <property type="entry name" value="WD40_rpt"/>
</dbReference>
<dbReference type="PROSITE" id="PS50011">
    <property type="entry name" value="PROTEIN_KINASE_DOM"/>
    <property type="match status" value="1"/>
</dbReference>
<dbReference type="InterPro" id="IPR008271">
    <property type="entry name" value="Ser/Thr_kinase_AS"/>
</dbReference>
<protein>
    <recommendedName>
        <fullName evidence="1">non-specific serine/threonine protein kinase</fullName>
        <ecNumber evidence="1">2.7.11.1</ecNumber>
    </recommendedName>
</protein>
<keyword evidence="5" id="KW-0067">ATP-binding</keyword>
<dbReference type="CDD" id="cd14014">
    <property type="entry name" value="STKc_PknB_like"/>
    <property type="match status" value="1"/>
</dbReference>
<organism evidence="7 8">
    <name type="scientific">Ktedonobacter robiniae</name>
    <dbReference type="NCBI Taxonomy" id="2778365"/>
    <lineage>
        <taxon>Bacteria</taxon>
        <taxon>Bacillati</taxon>
        <taxon>Chloroflexota</taxon>
        <taxon>Ktedonobacteria</taxon>
        <taxon>Ktedonobacterales</taxon>
        <taxon>Ktedonobacteraceae</taxon>
        <taxon>Ktedonobacter</taxon>
    </lineage>
</organism>
<evidence type="ECO:0000259" key="6">
    <source>
        <dbReference type="PROSITE" id="PS50011"/>
    </source>
</evidence>
<dbReference type="InterPro" id="IPR015943">
    <property type="entry name" value="WD40/YVTN_repeat-like_dom_sf"/>
</dbReference>
<feature type="domain" description="Protein kinase" evidence="6">
    <location>
        <begin position="8"/>
        <end position="288"/>
    </location>
</feature>
<dbReference type="InterPro" id="IPR000719">
    <property type="entry name" value="Prot_kinase_dom"/>
</dbReference>
<evidence type="ECO:0000313" key="8">
    <source>
        <dbReference type="Proteomes" id="UP000654345"/>
    </source>
</evidence>
<comment type="caution">
    <text evidence="7">The sequence shown here is derived from an EMBL/GenBank/DDBJ whole genome shotgun (WGS) entry which is preliminary data.</text>
</comment>
<dbReference type="Gene3D" id="2.130.10.10">
    <property type="entry name" value="YVTN repeat-like/Quinoprotein amine dehydrogenase"/>
    <property type="match status" value="1"/>
</dbReference>
<dbReference type="Pfam" id="PF00400">
    <property type="entry name" value="WD40"/>
    <property type="match status" value="1"/>
</dbReference>
<dbReference type="Gene3D" id="3.30.200.20">
    <property type="entry name" value="Phosphorylase Kinase, domain 1"/>
    <property type="match status" value="1"/>
</dbReference>
<evidence type="ECO:0000313" key="7">
    <source>
        <dbReference type="EMBL" id="GHO54980.1"/>
    </source>
</evidence>
<evidence type="ECO:0000256" key="1">
    <source>
        <dbReference type="ARBA" id="ARBA00012513"/>
    </source>
</evidence>
<evidence type="ECO:0000256" key="3">
    <source>
        <dbReference type="ARBA" id="ARBA00022741"/>
    </source>
</evidence>
<dbReference type="RefSeq" id="WP_201371631.1">
    <property type="nucleotide sequence ID" value="NZ_BNJG01000001.1"/>
</dbReference>
<dbReference type="EMBL" id="BNJG01000001">
    <property type="protein sequence ID" value="GHO54980.1"/>
    <property type="molecule type" value="Genomic_DNA"/>
</dbReference>
<keyword evidence="4" id="KW-0418">Kinase</keyword>
<dbReference type="EC" id="2.7.11.1" evidence="1"/>
<dbReference type="InterPro" id="IPR011009">
    <property type="entry name" value="Kinase-like_dom_sf"/>
</dbReference>
<dbReference type="SUPFAM" id="SSF56112">
    <property type="entry name" value="Protein kinase-like (PK-like)"/>
    <property type="match status" value="1"/>
</dbReference>
<dbReference type="SMART" id="SM00320">
    <property type="entry name" value="WD40"/>
    <property type="match status" value="3"/>
</dbReference>
<evidence type="ECO:0000256" key="2">
    <source>
        <dbReference type="ARBA" id="ARBA00022679"/>
    </source>
</evidence>
<dbReference type="SMART" id="SM00220">
    <property type="entry name" value="S_TKc"/>
    <property type="match status" value="1"/>
</dbReference>
<dbReference type="Pfam" id="PF00069">
    <property type="entry name" value="Pkinase"/>
    <property type="match status" value="1"/>
</dbReference>
<reference evidence="7 8" key="1">
    <citation type="journal article" date="2021" name="Int. J. Syst. Evol. Microbiol.">
        <title>Reticulibacter mediterranei gen. nov., sp. nov., within the new family Reticulibacteraceae fam. nov., and Ktedonospora formicarum gen. nov., sp. nov., Ktedonobacter robiniae sp. nov., Dictyobacter formicarum sp. nov. and Dictyobacter arantiisoli sp. nov., belonging to the class Ktedonobacteria.</title>
        <authorList>
            <person name="Yabe S."/>
            <person name="Zheng Y."/>
            <person name="Wang C.M."/>
            <person name="Sakai Y."/>
            <person name="Abe K."/>
            <person name="Yokota A."/>
            <person name="Donadio S."/>
            <person name="Cavaletti L."/>
            <person name="Monciardini P."/>
        </authorList>
    </citation>
    <scope>NUCLEOTIDE SEQUENCE [LARGE SCALE GENOMIC DNA]</scope>
    <source>
        <strain evidence="7 8">SOSP1-30</strain>
    </source>
</reference>
<dbReference type="PROSITE" id="PS00108">
    <property type="entry name" value="PROTEIN_KINASE_ST"/>
    <property type="match status" value="1"/>
</dbReference>
<name>A0ABQ3URA5_9CHLR</name>
<gene>
    <name evidence="7" type="ORF">KSB_34550</name>
</gene>